<dbReference type="KEGG" id="sri:SELR_12660"/>
<dbReference type="HOGENOM" id="CLU_1255238_0_0_9"/>
<evidence type="ECO:0000313" key="1">
    <source>
        <dbReference type="EMBL" id="BAL82974.1"/>
    </source>
</evidence>
<name>I0GQD7_SELRL</name>
<evidence type="ECO:0000313" key="2">
    <source>
        <dbReference type="Proteomes" id="UP000007887"/>
    </source>
</evidence>
<protein>
    <submittedName>
        <fullName evidence="1">Uncharacterized protein</fullName>
    </submittedName>
</protein>
<dbReference type="PATRIC" id="fig|927704.6.peg.1302"/>
<reference evidence="1 2" key="1">
    <citation type="submission" date="2011-10" db="EMBL/GenBank/DDBJ databases">
        <title>Whole genome sequence of Selenomonas ruminantium subsp. lactilytica TAM6421.</title>
        <authorList>
            <person name="Oguchi A."/>
            <person name="Ankai A."/>
            <person name="Kaneko J."/>
            <person name="Yamada-Narita S."/>
            <person name="Fukui S."/>
            <person name="Takahashi M."/>
            <person name="Onodera T."/>
            <person name="Kojima S."/>
            <person name="Fushimi T."/>
            <person name="Abe N."/>
            <person name="Kamio Y."/>
            <person name="Yamazaki S."/>
            <person name="Fujita N."/>
        </authorList>
    </citation>
    <scope>NUCLEOTIDE SEQUENCE [LARGE SCALE GENOMIC DNA]</scope>
    <source>
        <strain evidence="2">NBRC 103574 / TAM6421</strain>
    </source>
</reference>
<sequence>MAICVAICFNACIVGNIIYGLIWIEDKLLMDMDDTMSSNEVKKKFYEDMQSFYEKQDKYNFLYAISKGEVKEYLRGDGEYRKYSASDFYIAYEPTETGRVIKDVFFTEVTKAGAVDMFFDYLGQMAGESALGAYLTFDYVGALKYEDKEHTINIEPYKNRVKDLEETVTNSLLKYREELQDEIRFPNGWNTVNPWDEIARRWNDVLDTSKGLRRVTGDAG</sequence>
<dbReference type="EMBL" id="AP012292">
    <property type="protein sequence ID" value="BAL82974.1"/>
    <property type="molecule type" value="Genomic_DNA"/>
</dbReference>
<dbReference type="Proteomes" id="UP000007887">
    <property type="component" value="Chromosome"/>
</dbReference>
<organism evidence="1 2">
    <name type="scientific">Selenomonas ruminantium subsp. lactilytica (strain NBRC 103574 / TAM6421)</name>
    <dbReference type="NCBI Taxonomy" id="927704"/>
    <lineage>
        <taxon>Bacteria</taxon>
        <taxon>Bacillati</taxon>
        <taxon>Bacillota</taxon>
        <taxon>Negativicutes</taxon>
        <taxon>Selenomonadales</taxon>
        <taxon>Selenomonadaceae</taxon>
        <taxon>Selenomonas</taxon>
    </lineage>
</organism>
<accession>I0GQD7</accession>
<dbReference type="AlphaFoldDB" id="I0GQD7"/>
<gene>
    <name evidence="1" type="ordered locus">SELR_12660</name>
</gene>
<proteinExistence type="predicted"/>